<feature type="compositionally biased region" description="Basic and acidic residues" evidence="15">
    <location>
        <begin position="433"/>
        <end position="448"/>
    </location>
</feature>
<sequence length="448" mass="50257">MRFQHSTTLLLVAVKSVIAVPSQVEPPRCGLLCISQSTFASTCDLMDLTCICSNEQLQAEIQTCVASNCTIREQLATKKYSYDACDVVGEDRRALVWIIGVVFGVLGLVAFLLRCFARLYIGRQAWGMDDWFMCLAVGFMMPVSFMSVPIAQHGLGLDMWNVPFDDITSILYLYFWDEILYAIVLSLTKISILFFYIKIFPKRSFRYMVYGLMGLNLCYAIAFVFALVFQCTPIQGAWRAWDGTFEARCHSINVIGWSAAAINIVLDLITICLPLPELFRLSMSPKKKIQIMSMFTVGFFVTIVSGLRLRSLIAFGKTENLTQDYVEAGYWTTIEVPVGIICACMPAIRSLFSLVFPRAFGTTRGNNYASGYASQKARSRVSTRPMTGNAIRVNKEWTVMSGPADLNGSDVELFSFEQMATVEAPPKKTTPNRHSDMLRINEQQVEGR</sequence>
<dbReference type="Pfam" id="PF20684">
    <property type="entry name" value="Fung_rhodopsin"/>
    <property type="match status" value="1"/>
</dbReference>
<evidence type="ECO:0000256" key="8">
    <source>
        <dbReference type="ARBA" id="ARBA00022729"/>
    </source>
</evidence>
<keyword evidence="20" id="KW-1185">Reference proteome</keyword>
<dbReference type="PANTHER" id="PTHR33048">
    <property type="entry name" value="PTH11-LIKE INTEGRAL MEMBRANE PROTEIN (AFU_ORTHOLOGUE AFUA_5G11245)"/>
    <property type="match status" value="1"/>
</dbReference>
<evidence type="ECO:0000256" key="7">
    <source>
        <dbReference type="ARBA" id="ARBA00022692"/>
    </source>
</evidence>
<keyword evidence="5" id="KW-0964">Secreted</keyword>
<evidence type="ECO:0000256" key="13">
    <source>
        <dbReference type="ARBA" id="ARBA00038359"/>
    </source>
</evidence>
<dbReference type="STRING" id="1141098.A0A1Y2E4Q3"/>
<feature type="transmembrane region" description="Helical" evidence="16">
    <location>
        <begin position="254"/>
        <end position="279"/>
    </location>
</feature>
<evidence type="ECO:0000256" key="2">
    <source>
        <dbReference type="ARBA" id="ARBA00004589"/>
    </source>
</evidence>
<feature type="disulfide bond" evidence="14">
    <location>
        <begin position="52"/>
        <end position="85"/>
    </location>
</feature>
<feature type="region of interest" description="Disordered" evidence="15">
    <location>
        <begin position="425"/>
        <end position="448"/>
    </location>
</feature>
<dbReference type="GO" id="GO:0098552">
    <property type="term" value="C:side of membrane"/>
    <property type="evidence" value="ECO:0007669"/>
    <property type="project" value="UniProtKB-KW"/>
</dbReference>
<dbReference type="PANTHER" id="PTHR33048:SF160">
    <property type="entry name" value="SAT4 FAMILY MEMBRANE PROTEIN"/>
    <property type="match status" value="1"/>
</dbReference>
<comment type="similarity">
    <text evidence="4">Belongs to the RBT5 family.</text>
</comment>
<dbReference type="AlphaFoldDB" id="A0A1Y2E4Q3"/>
<dbReference type="EMBL" id="MCFJ01000005">
    <property type="protein sequence ID" value="ORY66543.1"/>
    <property type="molecule type" value="Genomic_DNA"/>
</dbReference>
<feature type="domain" description="CFEM" evidence="18">
    <location>
        <begin position="1"/>
        <end position="112"/>
    </location>
</feature>
<evidence type="ECO:0000259" key="18">
    <source>
        <dbReference type="PROSITE" id="PS52012"/>
    </source>
</evidence>
<dbReference type="Pfam" id="PF05730">
    <property type="entry name" value="CFEM"/>
    <property type="match status" value="1"/>
</dbReference>
<feature type="chain" id="PRO_5012914806" description="CFEM domain-containing protein" evidence="17">
    <location>
        <begin position="20"/>
        <end position="448"/>
    </location>
</feature>
<evidence type="ECO:0000256" key="1">
    <source>
        <dbReference type="ARBA" id="ARBA00004141"/>
    </source>
</evidence>
<keyword evidence="14" id="KW-0349">Heme</keyword>
<feature type="disulfide bond" evidence="14">
    <location>
        <begin position="29"/>
        <end position="69"/>
    </location>
</feature>
<dbReference type="GO" id="GO:0046872">
    <property type="term" value="F:metal ion binding"/>
    <property type="evidence" value="ECO:0007669"/>
    <property type="project" value="UniProtKB-UniRule"/>
</dbReference>
<evidence type="ECO:0000256" key="9">
    <source>
        <dbReference type="ARBA" id="ARBA00022989"/>
    </source>
</evidence>
<evidence type="ECO:0000256" key="16">
    <source>
        <dbReference type="SAM" id="Phobius"/>
    </source>
</evidence>
<comment type="caution">
    <text evidence="19">The sequence shown here is derived from an EMBL/GenBank/DDBJ whole genome shotgun (WGS) entry which is preliminary data.</text>
</comment>
<dbReference type="PROSITE" id="PS52012">
    <property type="entry name" value="CFEM"/>
    <property type="match status" value="1"/>
</dbReference>
<evidence type="ECO:0000313" key="20">
    <source>
        <dbReference type="Proteomes" id="UP000193689"/>
    </source>
</evidence>
<comment type="subcellular location">
    <subcellularLocation>
        <location evidence="2">Membrane</location>
        <topology evidence="2">Lipid-anchor</topology>
        <topology evidence="2">GPI-anchor</topology>
    </subcellularLocation>
    <subcellularLocation>
        <location evidence="1">Membrane</location>
        <topology evidence="1">Multi-pass membrane protein</topology>
    </subcellularLocation>
    <subcellularLocation>
        <location evidence="3">Secreted</location>
    </subcellularLocation>
</comment>
<keyword evidence="14" id="KW-0479">Metal-binding</keyword>
<evidence type="ECO:0000256" key="3">
    <source>
        <dbReference type="ARBA" id="ARBA00004613"/>
    </source>
</evidence>
<keyword evidence="8 17" id="KW-0732">Signal</keyword>
<feature type="signal peptide" evidence="17">
    <location>
        <begin position="1"/>
        <end position="19"/>
    </location>
</feature>
<keyword evidence="6" id="KW-0325">Glycoprotein</keyword>
<feature type="transmembrane region" description="Helical" evidence="16">
    <location>
        <begin position="94"/>
        <end position="119"/>
    </location>
</feature>
<evidence type="ECO:0000256" key="14">
    <source>
        <dbReference type="PROSITE-ProRule" id="PRU01356"/>
    </source>
</evidence>
<feature type="transmembrane region" description="Helical" evidence="16">
    <location>
        <begin position="209"/>
        <end position="229"/>
    </location>
</feature>
<feature type="transmembrane region" description="Helical" evidence="16">
    <location>
        <begin position="179"/>
        <end position="197"/>
    </location>
</feature>
<name>A0A1Y2E4Q3_9PEZI</name>
<dbReference type="OrthoDB" id="2496787at2759"/>
<keyword evidence="10 16" id="KW-0472">Membrane</keyword>
<feature type="transmembrane region" description="Helical" evidence="16">
    <location>
        <begin position="329"/>
        <end position="348"/>
    </location>
</feature>
<protein>
    <recommendedName>
        <fullName evidence="18">CFEM domain-containing protein</fullName>
    </recommendedName>
</protein>
<evidence type="ECO:0000256" key="11">
    <source>
        <dbReference type="ARBA" id="ARBA00023157"/>
    </source>
</evidence>
<evidence type="ECO:0000256" key="10">
    <source>
        <dbReference type="ARBA" id="ARBA00023136"/>
    </source>
</evidence>
<comment type="similarity">
    <text evidence="13">Belongs to the SAT4 family.</text>
</comment>
<feature type="disulfide bond" evidence="14">
    <location>
        <begin position="43"/>
        <end position="50"/>
    </location>
</feature>
<evidence type="ECO:0000256" key="4">
    <source>
        <dbReference type="ARBA" id="ARBA00010031"/>
    </source>
</evidence>
<dbReference type="InterPro" id="IPR049326">
    <property type="entry name" value="Rhodopsin_dom_fungi"/>
</dbReference>
<proteinExistence type="inferred from homology"/>
<feature type="binding site" description="axial binding residue" evidence="14">
    <location>
        <position position="47"/>
    </location>
    <ligand>
        <name>heme</name>
        <dbReference type="ChEBI" id="CHEBI:30413"/>
    </ligand>
    <ligandPart>
        <name>Fe</name>
        <dbReference type="ChEBI" id="CHEBI:18248"/>
    </ligandPart>
</feature>
<accession>A0A1Y2E4Q3</accession>
<feature type="transmembrane region" description="Helical" evidence="16">
    <location>
        <begin position="131"/>
        <end position="151"/>
    </location>
</feature>
<dbReference type="InParanoid" id="A0A1Y2E4Q3"/>
<dbReference type="Proteomes" id="UP000193689">
    <property type="component" value="Unassembled WGS sequence"/>
</dbReference>
<evidence type="ECO:0000256" key="12">
    <source>
        <dbReference type="ARBA" id="ARBA00023288"/>
    </source>
</evidence>
<evidence type="ECO:0000256" key="15">
    <source>
        <dbReference type="SAM" id="MobiDB-lite"/>
    </source>
</evidence>
<reference evidence="19 20" key="1">
    <citation type="submission" date="2016-07" db="EMBL/GenBank/DDBJ databases">
        <title>Pervasive Adenine N6-methylation of Active Genes in Fungi.</title>
        <authorList>
            <consortium name="DOE Joint Genome Institute"/>
            <person name="Mondo S.J."/>
            <person name="Dannebaum R.O."/>
            <person name="Kuo R.C."/>
            <person name="Labutti K."/>
            <person name="Haridas S."/>
            <person name="Kuo A."/>
            <person name="Salamov A."/>
            <person name="Ahrendt S.R."/>
            <person name="Lipzen A."/>
            <person name="Sullivan W."/>
            <person name="Andreopoulos W.B."/>
            <person name="Clum A."/>
            <person name="Lindquist E."/>
            <person name="Daum C."/>
            <person name="Ramamoorthy G.K."/>
            <person name="Gryganskyi A."/>
            <person name="Culley D."/>
            <person name="Magnuson J.K."/>
            <person name="James T.Y."/>
            <person name="O'Malley M.A."/>
            <person name="Stajich J.E."/>
            <person name="Spatafora J.W."/>
            <person name="Visel A."/>
            <person name="Grigoriev I.V."/>
        </authorList>
    </citation>
    <scope>NUCLEOTIDE SEQUENCE [LARGE SCALE GENOMIC DNA]</scope>
    <source>
        <strain evidence="19 20">CBS 129021</strain>
    </source>
</reference>
<evidence type="ECO:0000256" key="17">
    <source>
        <dbReference type="SAM" id="SignalP"/>
    </source>
</evidence>
<dbReference type="InterPro" id="IPR052337">
    <property type="entry name" value="SAT4-like"/>
</dbReference>
<evidence type="ECO:0000256" key="5">
    <source>
        <dbReference type="ARBA" id="ARBA00022525"/>
    </source>
</evidence>
<feature type="transmembrane region" description="Helical" evidence="16">
    <location>
        <begin position="291"/>
        <end position="309"/>
    </location>
</feature>
<keyword evidence="12" id="KW-0449">Lipoprotein</keyword>
<keyword evidence="11 14" id="KW-1015">Disulfide bond</keyword>
<keyword evidence="14" id="KW-0408">Iron</keyword>
<dbReference type="GeneID" id="63776257"/>
<evidence type="ECO:0000256" key="6">
    <source>
        <dbReference type="ARBA" id="ARBA00022622"/>
    </source>
</evidence>
<organism evidence="19 20">
    <name type="scientific">Pseudomassariella vexata</name>
    <dbReference type="NCBI Taxonomy" id="1141098"/>
    <lineage>
        <taxon>Eukaryota</taxon>
        <taxon>Fungi</taxon>
        <taxon>Dikarya</taxon>
        <taxon>Ascomycota</taxon>
        <taxon>Pezizomycotina</taxon>
        <taxon>Sordariomycetes</taxon>
        <taxon>Xylariomycetidae</taxon>
        <taxon>Amphisphaeriales</taxon>
        <taxon>Pseudomassariaceae</taxon>
        <taxon>Pseudomassariella</taxon>
    </lineage>
</organism>
<dbReference type="RefSeq" id="XP_040717507.1">
    <property type="nucleotide sequence ID" value="XM_040860045.1"/>
</dbReference>
<gene>
    <name evidence="19" type="ORF">BCR38DRAFT_430610</name>
</gene>
<feature type="disulfide bond" evidence="14">
    <location>
        <begin position="33"/>
        <end position="64"/>
    </location>
</feature>
<dbReference type="SMART" id="SM00747">
    <property type="entry name" value="CFEM"/>
    <property type="match status" value="1"/>
</dbReference>
<evidence type="ECO:0000313" key="19">
    <source>
        <dbReference type="EMBL" id="ORY66543.1"/>
    </source>
</evidence>
<dbReference type="InterPro" id="IPR008427">
    <property type="entry name" value="Extracellular_membr_CFEM_dom"/>
</dbReference>
<keyword evidence="7 16" id="KW-0812">Transmembrane</keyword>
<keyword evidence="9 16" id="KW-1133">Transmembrane helix</keyword>
<dbReference type="GO" id="GO:0005576">
    <property type="term" value="C:extracellular region"/>
    <property type="evidence" value="ECO:0007669"/>
    <property type="project" value="UniProtKB-SubCell"/>
</dbReference>
<keyword evidence="6" id="KW-0336">GPI-anchor</keyword>